<gene>
    <name evidence="1" type="ORF">RJ40_10695</name>
</gene>
<evidence type="ECO:0000313" key="2">
    <source>
        <dbReference type="Proteomes" id="UP001042704"/>
    </source>
</evidence>
<name>A0A8A3S7V1_9EURY</name>
<protein>
    <recommendedName>
        <fullName evidence="3">Polysaccharide deacetylase</fullName>
    </recommendedName>
</protein>
<dbReference type="GO" id="GO:0005975">
    <property type="term" value="P:carbohydrate metabolic process"/>
    <property type="evidence" value="ECO:0007669"/>
    <property type="project" value="InterPro"/>
</dbReference>
<reference evidence="1" key="2">
    <citation type="submission" date="2019-02" db="EMBL/GenBank/DDBJ databases">
        <authorList>
            <person name="Chen S.-C."/>
            <person name="Chien H.-H."/>
            <person name="Lai M.-C."/>
        </authorList>
    </citation>
    <scope>NUCLEOTIDE SEQUENCE</scope>
    <source>
        <strain evidence="1">N2F9704</strain>
    </source>
</reference>
<dbReference type="AlphaFoldDB" id="A0A8A3S7V1"/>
<dbReference type="GeneID" id="76424836"/>
<dbReference type="CDD" id="cd10931">
    <property type="entry name" value="CE4_u7"/>
    <property type="match status" value="1"/>
</dbReference>
<dbReference type="SUPFAM" id="SSF88713">
    <property type="entry name" value="Glycoside hydrolase/deacetylase"/>
    <property type="match status" value="1"/>
</dbReference>
<proteinExistence type="predicted"/>
<evidence type="ECO:0000313" key="1">
    <source>
        <dbReference type="EMBL" id="QSZ67929.1"/>
    </source>
</evidence>
<dbReference type="Proteomes" id="UP001042704">
    <property type="component" value="Chromosome"/>
</dbReference>
<dbReference type="KEGG" id="maqe:RJ40_10695"/>
<dbReference type="InterPro" id="IPR011330">
    <property type="entry name" value="Glyco_hydro/deAcase_b/a-brl"/>
</dbReference>
<dbReference type="EMBL" id="CP036172">
    <property type="protein sequence ID" value="QSZ67929.1"/>
    <property type="molecule type" value="Genomic_DNA"/>
</dbReference>
<dbReference type="RefSeq" id="WP_265580850.1">
    <property type="nucleotide sequence ID" value="NZ_CP036172.1"/>
</dbReference>
<sequence>MYNILQQDPEMWHLFTCKEEYDASFRDGYDRFPHYMSNNRQVFEPRASQYLFERGYHPEYPEGQPFAVCLTHDIDVVYQSYPKKGFDLLLALAYGNRAGLMQGVRNLRSPKYPLCNFEEVIALEEEYDATSTFFFLALQDGDQDHSYQVEDLACEIGTIADYGWEVGLHGGHQAYADLQKLKDEKARMERVLGRPVAGYRNHFLRFRVPETWELLDQAGFLYDTTFGYADCVGFRNGMCYPFRPYHGRKHQEIGIVEIPLTVMDCTLDSYMRLGSMQSWDIVRHLIDTVERCHGVITLLWHNTYLTGDRMKFYEKILRYCREKGAWMTGGDGIMKLLNP</sequence>
<dbReference type="Gene3D" id="3.20.20.370">
    <property type="entry name" value="Glycoside hydrolase/deacetylase"/>
    <property type="match status" value="1"/>
</dbReference>
<keyword evidence="2" id="KW-1185">Reference proteome</keyword>
<reference evidence="1" key="1">
    <citation type="journal article" date="2001" name="Int. J. Syst. Evol. Microbiol.">
        <title>Methanofollis aquaemaris sp. nov., a methanogen isolated from an aquaculture fish pond.</title>
        <authorList>
            <person name="Lai M.C."/>
            <person name="Chen S.C."/>
        </authorList>
    </citation>
    <scope>NUCLEOTIDE SEQUENCE</scope>
    <source>
        <strain evidence="1">N2F9704</strain>
    </source>
</reference>
<evidence type="ECO:0008006" key="3">
    <source>
        <dbReference type="Google" id="ProtNLM"/>
    </source>
</evidence>
<organism evidence="1 2">
    <name type="scientific">Methanofollis aquaemaris</name>
    <dbReference type="NCBI Taxonomy" id="126734"/>
    <lineage>
        <taxon>Archaea</taxon>
        <taxon>Methanobacteriati</taxon>
        <taxon>Methanobacteriota</taxon>
        <taxon>Stenosarchaea group</taxon>
        <taxon>Methanomicrobia</taxon>
        <taxon>Methanomicrobiales</taxon>
        <taxon>Methanomicrobiaceae</taxon>
        <taxon>Methanofollis</taxon>
    </lineage>
</organism>
<accession>A0A8A3S7V1</accession>